<gene>
    <name evidence="2" type="ORF">LOAG_11803</name>
</gene>
<dbReference type="CTD" id="9949263"/>
<proteinExistence type="predicted"/>
<dbReference type="RefSeq" id="XP_020301435.1">
    <property type="nucleotide sequence ID" value="XM_020448420.1"/>
</dbReference>
<dbReference type="PROSITE" id="PS00028">
    <property type="entry name" value="ZINC_FINGER_C2H2_1"/>
    <property type="match status" value="1"/>
</dbReference>
<dbReference type="GeneID" id="9949263"/>
<evidence type="ECO:0000313" key="2">
    <source>
        <dbReference type="EMBL" id="EFO16700.2"/>
    </source>
</evidence>
<feature type="domain" description="C2H2-type" evidence="1">
    <location>
        <begin position="32"/>
        <end position="54"/>
    </location>
</feature>
<sequence>MILTVGCKHDVDHALSNIPNIPTGFYVKKYECPHVDCNATIQDKGEYDKHFQTHDKPFRYQCKLPDSAEGNPQLGHTLADTRNHHIAGQGLAAQQDRSSGGYPPENFNIFDVLTLTILTSSTMLTSPTTSKYFGTSENCLLAVY</sequence>
<dbReference type="OrthoDB" id="10039931at2759"/>
<protein>
    <submittedName>
        <fullName evidence="2">Zinc finger protein</fullName>
    </submittedName>
</protein>
<accession>A0A1S0TNX1</accession>
<dbReference type="KEGG" id="loa:LOAG_11803"/>
<dbReference type="InParanoid" id="A0A1S0TNX1"/>
<name>A0A1S0TNX1_LOALO</name>
<organism evidence="2">
    <name type="scientific">Loa loa</name>
    <name type="common">Eye worm</name>
    <name type="synonym">Filaria loa</name>
    <dbReference type="NCBI Taxonomy" id="7209"/>
    <lineage>
        <taxon>Eukaryota</taxon>
        <taxon>Metazoa</taxon>
        <taxon>Ecdysozoa</taxon>
        <taxon>Nematoda</taxon>
        <taxon>Chromadorea</taxon>
        <taxon>Rhabditida</taxon>
        <taxon>Spirurina</taxon>
        <taxon>Spiruromorpha</taxon>
        <taxon>Filarioidea</taxon>
        <taxon>Onchocercidae</taxon>
        <taxon>Loa</taxon>
    </lineage>
</organism>
<dbReference type="EMBL" id="JH712442">
    <property type="protein sequence ID" value="EFO16700.2"/>
    <property type="molecule type" value="Genomic_DNA"/>
</dbReference>
<dbReference type="AlphaFoldDB" id="A0A1S0TNX1"/>
<evidence type="ECO:0000259" key="1">
    <source>
        <dbReference type="PROSITE" id="PS00028"/>
    </source>
</evidence>
<reference evidence="2" key="1">
    <citation type="submission" date="2012-04" db="EMBL/GenBank/DDBJ databases">
        <title>The Genome Sequence of Loa loa.</title>
        <authorList>
            <consortium name="The Broad Institute Genome Sequencing Platform"/>
            <consortium name="Broad Institute Genome Sequencing Center for Infectious Disease"/>
            <person name="Nutman T.B."/>
            <person name="Fink D.L."/>
            <person name="Russ C."/>
            <person name="Young S."/>
            <person name="Zeng Q."/>
            <person name="Gargeya S."/>
            <person name="Alvarado L."/>
            <person name="Berlin A."/>
            <person name="Chapman S.B."/>
            <person name="Chen Z."/>
            <person name="Freedman E."/>
            <person name="Gellesch M."/>
            <person name="Goldberg J."/>
            <person name="Griggs A."/>
            <person name="Gujja S."/>
            <person name="Heilman E.R."/>
            <person name="Heiman D."/>
            <person name="Howarth C."/>
            <person name="Mehta T."/>
            <person name="Neiman D."/>
            <person name="Pearson M."/>
            <person name="Roberts A."/>
            <person name="Saif S."/>
            <person name="Shea T."/>
            <person name="Shenoy N."/>
            <person name="Sisk P."/>
            <person name="Stolte C."/>
            <person name="Sykes S."/>
            <person name="White J."/>
            <person name="Yandava C."/>
            <person name="Haas B."/>
            <person name="Henn M.R."/>
            <person name="Nusbaum C."/>
            <person name="Birren B."/>
        </authorList>
    </citation>
    <scope>NUCLEOTIDE SEQUENCE [LARGE SCALE GENOMIC DNA]</scope>
</reference>
<dbReference type="InterPro" id="IPR013087">
    <property type="entry name" value="Znf_C2H2_type"/>
</dbReference>